<dbReference type="SUPFAM" id="SSF54631">
    <property type="entry name" value="CBS-domain pair"/>
    <property type="match status" value="1"/>
</dbReference>
<reference evidence="4" key="1">
    <citation type="journal article" date="2014" name="Int. J. Syst. Evol. Microbiol.">
        <title>Complete genome sequence of Corynebacterium casei LMG S-19264T (=DSM 44701T), isolated from a smear-ripened cheese.</title>
        <authorList>
            <consortium name="US DOE Joint Genome Institute (JGI-PGF)"/>
            <person name="Walter F."/>
            <person name="Albersmeier A."/>
            <person name="Kalinowski J."/>
            <person name="Ruckert C."/>
        </authorList>
    </citation>
    <scope>NUCLEOTIDE SEQUENCE</scope>
    <source>
        <strain evidence="4">CGMCC 1.12987</strain>
    </source>
</reference>
<dbReference type="PROSITE" id="PS51371">
    <property type="entry name" value="CBS"/>
    <property type="match status" value="1"/>
</dbReference>
<organism evidence="4 5">
    <name type="scientific">Paenibacillus abyssi</name>
    <dbReference type="NCBI Taxonomy" id="1340531"/>
    <lineage>
        <taxon>Bacteria</taxon>
        <taxon>Bacillati</taxon>
        <taxon>Bacillota</taxon>
        <taxon>Bacilli</taxon>
        <taxon>Bacillales</taxon>
        <taxon>Paenibacillaceae</taxon>
        <taxon>Paenibacillus</taxon>
    </lineage>
</organism>
<proteinExistence type="predicted"/>
<dbReference type="Gene3D" id="3.10.580.10">
    <property type="entry name" value="CBS-domain"/>
    <property type="match status" value="1"/>
</dbReference>
<dbReference type="Proteomes" id="UP000644756">
    <property type="component" value="Unassembled WGS sequence"/>
</dbReference>
<dbReference type="InterPro" id="IPR051257">
    <property type="entry name" value="Diverse_CBS-Domain"/>
</dbReference>
<sequence>MNIAFFLLPKQEVICVTNEATLRQTLERMEYHRYTAVPILDNNGSYCGTVTEGDLLWYMKNRPDVTFDQAHRVKLADVPLRIQNRAVQIDANMVDLISLAKVQNFVPVVDDMNRFIGIVRRSDIIDYCAKVMMRGTGMADESAAASADDSLALGQEA</sequence>
<dbReference type="InterPro" id="IPR046342">
    <property type="entry name" value="CBS_dom_sf"/>
</dbReference>
<keyword evidence="1 2" id="KW-0129">CBS domain</keyword>
<evidence type="ECO:0000256" key="2">
    <source>
        <dbReference type="PROSITE-ProRule" id="PRU00703"/>
    </source>
</evidence>
<name>A0A917CQ69_9BACL</name>
<feature type="domain" description="CBS" evidence="3">
    <location>
        <begin position="7"/>
        <end position="65"/>
    </location>
</feature>
<evidence type="ECO:0000313" key="5">
    <source>
        <dbReference type="Proteomes" id="UP000644756"/>
    </source>
</evidence>
<evidence type="ECO:0000313" key="4">
    <source>
        <dbReference type="EMBL" id="GGF94106.1"/>
    </source>
</evidence>
<evidence type="ECO:0000256" key="1">
    <source>
        <dbReference type="ARBA" id="ARBA00023122"/>
    </source>
</evidence>
<dbReference type="PANTHER" id="PTHR43080">
    <property type="entry name" value="CBS DOMAIN-CONTAINING PROTEIN CBSX3, MITOCHONDRIAL"/>
    <property type="match status" value="1"/>
</dbReference>
<dbReference type="Pfam" id="PF00571">
    <property type="entry name" value="CBS"/>
    <property type="match status" value="2"/>
</dbReference>
<dbReference type="RefSeq" id="WP_188529456.1">
    <property type="nucleotide sequence ID" value="NZ_BMGR01000002.1"/>
</dbReference>
<dbReference type="EMBL" id="BMGR01000002">
    <property type="protein sequence ID" value="GGF94106.1"/>
    <property type="molecule type" value="Genomic_DNA"/>
</dbReference>
<dbReference type="PANTHER" id="PTHR43080:SF26">
    <property type="entry name" value="REGULATORY PROTEIN"/>
    <property type="match status" value="1"/>
</dbReference>
<reference evidence="4" key="2">
    <citation type="submission" date="2020-09" db="EMBL/GenBank/DDBJ databases">
        <authorList>
            <person name="Sun Q."/>
            <person name="Zhou Y."/>
        </authorList>
    </citation>
    <scope>NUCLEOTIDE SEQUENCE</scope>
    <source>
        <strain evidence="4">CGMCC 1.12987</strain>
    </source>
</reference>
<dbReference type="InterPro" id="IPR000644">
    <property type="entry name" value="CBS_dom"/>
</dbReference>
<gene>
    <name evidence="4" type="ORF">GCM10010916_09310</name>
</gene>
<dbReference type="CDD" id="cd09834">
    <property type="entry name" value="CBS_pair_bac"/>
    <property type="match status" value="1"/>
</dbReference>
<accession>A0A917CQ69</accession>
<dbReference type="AlphaFoldDB" id="A0A917CQ69"/>
<comment type="caution">
    <text evidence="4">The sequence shown here is derived from an EMBL/GenBank/DDBJ whole genome shotgun (WGS) entry which is preliminary data.</text>
</comment>
<protein>
    <submittedName>
        <fullName evidence="4">Inosine-5-monophosphate dehydrogenase</fullName>
    </submittedName>
</protein>
<evidence type="ECO:0000259" key="3">
    <source>
        <dbReference type="PROSITE" id="PS51371"/>
    </source>
</evidence>
<keyword evidence="5" id="KW-1185">Reference proteome</keyword>